<keyword evidence="3" id="KW-1185">Reference proteome</keyword>
<dbReference type="RefSeq" id="XP_022326703.1">
    <property type="nucleotide sequence ID" value="XM_022470995.1"/>
</dbReference>
<dbReference type="AlphaFoldDB" id="A0A8B8DFI2"/>
<feature type="coiled-coil region" evidence="1">
    <location>
        <begin position="198"/>
        <end position="225"/>
    </location>
</feature>
<name>A0A8B8DFI2_CRAVI</name>
<keyword evidence="2" id="KW-1133">Transmembrane helix</keyword>
<dbReference type="OrthoDB" id="6116533at2759"/>
<evidence type="ECO:0000313" key="3">
    <source>
        <dbReference type="Proteomes" id="UP000694844"/>
    </source>
</evidence>
<evidence type="ECO:0000256" key="2">
    <source>
        <dbReference type="SAM" id="Phobius"/>
    </source>
</evidence>
<dbReference type="KEGG" id="cvn:111126399"/>
<evidence type="ECO:0000313" key="4">
    <source>
        <dbReference type="RefSeq" id="XP_022326703.1"/>
    </source>
</evidence>
<protein>
    <submittedName>
        <fullName evidence="4">Uncharacterized protein LOC111126399 isoform X1</fullName>
    </submittedName>
</protein>
<dbReference type="Gene3D" id="3.40.50.300">
    <property type="entry name" value="P-loop containing nucleotide triphosphate hydrolases"/>
    <property type="match status" value="1"/>
</dbReference>
<feature type="transmembrane region" description="Helical" evidence="2">
    <location>
        <begin position="275"/>
        <end position="296"/>
    </location>
</feature>
<organism evidence="3 4">
    <name type="scientific">Crassostrea virginica</name>
    <name type="common">Eastern oyster</name>
    <dbReference type="NCBI Taxonomy" id="6565"/>
    <lineage>
        <taxon>Eukaryota</taxon>
        <taxon>Metazoa</taxon>
        <taxon>Spiralia</taxon>
        <taxon>Lophotrochozoa</taxon>
        <taxon>Mollusca</taxon>
        <taxon>Bivalvia</taxon>
        <taxon>Autobranchia</taxon>
        <taxon>Pteriomorphia</taxon>
        <taxon>Ostreida</taxon>
        <taxon>Ostreoidea</taxon>
        <taxon>Ostreidae</taxon>
        <taxon>Crassostrea</taxon>
    </lineage>
</organism>
<reference evidence="4" key="1">
    <citation type="submission" date="2025-08" db="UniProtKB">
        <authorList>
            <consortium name="RefSeq"/>
        </authorList>
    </citation>
    <scope>IDENTIFICATION</scope>
    <source>
        <tissue evidence="4">Whole sample</tissue>
    </source>
</reference>
<keyword evidence="2" id="KW-0812">Transmembrane</keyword>
<sequence>MVLEKKLEFPSTKDAWWFMRRIFINFVKINVKSKQTDGRTNGRQAIKKPHLSFQLSNRISLGVATKAQAPGKFLTEMSNNGEQHFMKENENTRMILKEKNVRFWKDQKILIQIVIVGVQIITFVCMYMSVSLKTDITNLTSCRQGDAALESSCADCFCVAADRLSMRDILNIASQKEFKNLLDEDWKTRQKILEEDLSHKIDEKANQLTKLVKDLQEKLTSLDKDWNKRNEALKDDLIRRIEGIKDTLSSLGTRVEGVDGQLHFFFSEIGNLNNYIAVFFFAMIIGGITFVYKLLINRQPTFERTRHNEEKEKRPSSGEIIEKLSRKKVEMGTLIVSFDGATHQFHRGIFKAISAKSTLPVKEAVIQYFGDLLKVEPHKLVVIFVDSNARNIILENPESEIGNFKNQATDVFISLGCDVFVVYCKDKVSQNLSPDNLYNPKLHSVESHPVLRKLKEREMVLSVNTKFHPHQVSHMESCCKKIFCDMM</sequence>
<feature type="transmembrane region" description="Helical" evidence="2">
    <location>
        <begin position="109"/>
        <end position="130"/>
    </location>
</feature>
<dbReference type="Proteomes" id="UP000694844">
    <property type="component" value="Chromosome 3"/>
</dbReference>
<keyword evidence="2" id="KW-0472">Membrane</keyword>
<evidence type="ECO:0000256" key="1">
    <source>
        <dbReference type="SAM" id="Coils"/>
    </source>
</evidence>
<dbReference type="InterPro" id="IPR027417">
    <property type="entry name" value="P-loop_NTPase"/>
</dbReference>
<keyword evidence="1" id="KW-0175">Coiled coil</keyword>
<gene>
    <name evidence="4" type="primary">LOC111126399</name>
</gene>
<proteinExistence type="predicted"/>
<dbReference type="GeneID" id="111126399"/>
<accession>A0A8B8DFI2</accession>